<accession>A0ABY8G2X4</accession>
<dbReference type="CDD" id="cd05233">
    <property type="entry name" value="SDR_c"/>
    <property type="match status" value="1"/>
</dbReference>
<protein>
    <submittedName>
        <fullName evidence="3">SDR family NAD(P)-dependent oxidoreductase</fullName>
    </submittedName>
</protein>
<dbReference type="Pfam" id="PF00106">
    <property type="entry name" value="adh_short"/>
    <property type="match status" value="1"/>
</dbReference>
<dbReference type="InterPro" id="IPR002347">
    <property type="entry name" value="SDR_fam"/>
</dbReference>
<keyword evidence="4" id="KW-1185">Reference proteome</keyword>
<dbReference type="SUPFAM" id="SSF51735">
    <property type="entry name" value="NAD(P)-binding Rossmann-fold domains"/>
    <property type="match status" value="1"/>
</dbReference>
<comment type="similarity">
    <text evidence="1">Belongs to the short-chain dehydrogenases/reductases (SDR) family.</text>
</comment>
<proteinExistence type="inferred from homology"/>
<dbReference type="InterPro" id="IPR036291">
    <property type="entry name" value="NAD(P)-bd_dom_sf"/>
</dbReference>
<dbReference type="EMBL" id="CP114280">
    <property type="protein sequence ID" value="WFN54294.1"/>
    <property type="molecule type" value="Genomic_DNA"/>
</dbReference>
<organism evidence="3 4">
    <name type="scientific">Dickeya lacustris</name>
    <dbReference type="NCBI Taxonomy" id="2259638"/>
    <lineage>
        <taxon>Bacteria</taxon>
        <taxon>Pseudomonadati</taxon>
        <taxon>Pseudomonadota</taxon>
        <taxon>Gammaproteobacteria</taxon>
        <taxon>Enterobacterales</taxon>
        <taxon>Pectobacteriaceae</taxon>
        <taxon>Dickeya</taxon>
    </lineage>
</organism>
<evidence type="ECO:0000313" key="3">
    <source>
        <dbReference type="EMBL" id="WFN54294.1"/>
    </source>
</evidence>
<evidence type="ECO:0000256" key="1">
    <source>
        <dbReference type="ARBA" id="ARBA00006484"/>
    </source>
</evidence>
<gene>
    <name evidence="3" type="ORF">O1Q98_11370</name>
</gene>
<dbReference type="PANTHER" id="PTHR44196">
    <property type="entry name" value="DEHYDROGENASE/REDUCTASE SDR FAMILY MEMBER 7B"/>
    <property type="match status" value="1"/>
</dbReference>
<dbReference type="PANTHER" id="PTHR44196:SF1">
    <property type="entry name" value="DEHYDROGENASE_REDUCTASE SDR FAMILY MEMBER 7B"/>
    <property type="match status" value="1"/>
</dbReference>
<dbReference type="RefSeq" id="WP_125261185.1">
    <property type="nucleotide sequence ID" value="NZ_CP114280.1"/>
</dbReference>
<name>A0ABY8G2X4_9GAMM</name>
<reference evidence="3 4" key="1">
    <citation type="submission" date="2022-12" db="EMBL/GenBank/DDBJ databases">
        <title>Complete genome sequencing of Dickeya lacustris type strain LMG30899.</title>
        <authorList>
            <person name="Dobhal S."/>
            <person name="Arizala D."/>
            <person name="Arif M."/>
        </authorList>
    </citation>
    <scope>NUCLEOTIDE SEQUENCE [LARGE SCALE GENOMIC DNA]</scope>
    <source>
        <strain evidence="3 4">LMG30899</strain>
    </source>
</reference>
<sequence>MKLENKRILLTGAISVLGQELALLLAAKGARLYLAGQNEQPLLALIRRLPNPGHHNILLADLGDEQDLSALAECFPENARLDVLINYIDAPVFHPFATQNYSTIQRQLMQTAATPILLTNALLDCLNSSAIIMNISPTFSVGYPGYSVYCAGESALRGFSEALYRELSSQGVNVLHLSPRLPRGAPALHTRTQEPLPLTSVDNEQKIAEKAVMMLEKENVRRKQSLREKLVMCLNTLMPSVLDSTLCRQFAKHWRHTKGQE</sequence>
<evidence type="ECO:0000313" key="4">
    <source>
        <dbReference type="Proteomes" id="UP001219630"/>
    </source>
</evidence>
<keyword evidence="2" id="KW-0560">Oxidoreductase</keyword>
<dbReference type="Proteomes" id="UP001219630">
    <property type="component" value="Chromosome"/>
</dbReference>
<dbReference type="Gene3D" id="3.40.50.720">
    <property type="entry name" value="NAD(P)-binding Rossmann-like Domain"/>
    <property type="match status" value="1"/>
</dbReference>
<evidence type="ECO:0000256" key="2">
    <source>
        <dbReference type="ARBA" id="ARBA00023002"/>
    </source>
</evidence>